<comment type="caution">
    <text evidence="4">The sequence shown here is derived from an EMBL/GenBank/DDBJ whole genome shotgun (WGS) entry which is preliminary data.</text>
</comment>
<dbReference type="GeneID" id="86193094"/>
<dbReference type="Gene3D" id="3.30.2320.30">
    <property type="entry name" value="ATP synthase, E subunit, C-terminal"/>
    <property type="match status" value="1"/>
</dbReference>
<dbReference type="InterPro" id="IPR002842">
    <property type="entry name" value="ATPase_V1_Esu"/>
</dbReference>
<keyword evidence="3" id="KW-0406">Ion transport</keyword>
<keyword evidence="5" id="KW-1185">Reference proteome</keyword>
<proteinExistence type="inferred from homology"/>
<sequence>MNDGKIIIDKIIAEAEEVAKASLAKGQKEADAVLKAAQEKVNKELDVFDRNAQAEAEKAAAKEISGAQMQAKKAILETKQEILAETIAEAEKRLLSLDDAAYAKVIGGMLKKLDRSLGTEILVSKKDAARLADVVKENEFTLSAQTADISGGFIVKNGDIEYNYSFESIITVEKEEIQQIAAKILF</sequence>
<keyword evidence="2" id="KW-0813">Transport</keyword>
<gene>
    <name evidence="4" type="primary">atpE</name>
    <name evidence="4" type="ORF">KGMB03357_00870</name>
</gene>
<evidence type="ECO:0000256" key="1">
    <source>
        <dbReference type="ARBA" id="ARBA00005901"/>
    </source>
</evidence>
<evidence type="ECO:0000313" key="4">
    <source>
        <dbReference type="EMBL" id="GCB28426.1"/>
    </source>
</evidence>
<dbReference type="AlphaFoldDB" id="A0A401LA76"/>
<dbReference type="Proteomes" id="UP000287361">
    <property type="component" value="Unassembled WGS sequence"/>
</dbReference>
<dbReference type="GO" id="GO:0033178">
    <property type="term" value="C:proton-transporting two-sector ATPase complex, catalytic domain"/>
    <property type="evidence" value="ECO:0007669"/>
    <property type="project" value="InterPro"/>
</dbReference>
<dbReference type="Pfam" id="PF01991">
    <property type="entry name" value="vATP-synt_E"/>
    <property type="match status" value="1"/>
</dbReference>
<evidence type="ECO:0000313" key="5">
    <source>
        <dbReference type="Proteomes" id="UP000287361"/>
    </source>
</evidence>
<evidence type="ECO:0000256" key="2">
    <source>
        <dbReference type="ARBA" id="ARBA00022448"/>
    </source>
</evidence>
<evidence type="ECO:0000256" key="3">
    <source>
        <dbReference type="ARBA" id="ARBA00023065"/>
    </source>
</evidence>
<dbReference type="OrthoDB" id="1734087at2"/>
<accession>A0A401LA76</accession>
<dbReference type="RefSeq" id="WP_124984195.1">
    <property type="nucleotide sequence ID" value="NZ_DAVZTY010000003.1"/>
</dbReference>
<comment type="similarity">
    <text evidence="1">Belongs to the V-ATPase E subunit family.</text>
</comment>
<dbReference type="EMBL" id="BHVZ01000001">
    <property type="protein sequence ID" value="GCB28426.1"/>
    <property type="molecule type" value="Genomic_DNA"/>
</dbReference>
<dbReference type="SUPFAM" id="SSF160527">
    <property type="entry name" value="V-type ATPase subunit E-like"/>
    <property type="match status" value="1"/>
</dbReference>
<name>A0A401LA76_9FIRM</name>
<reference evidence="4 5" key="1">
    <citation type="submission" date="2018-10" db="EMBL/GenBank/DDBJ databases">
        <title>Draft Genome Sequence of Anaerotignum sp. KCTC 15736.</title>
        <authorList>
            <person name="Choi S.H."/>
            <person name="Kim J.S."/>
            <person name="Kang S.W."/>
            <person name="Lee J.S."/>
            <person name="Park S.H."/>
        </authorList>
    </citation>
    <scope>NUCLEOTIDE SEQUENCE [LARGE SCALE GENOMIC DNA]</scope>
    <source>
        <strain evidence="4 5">KCTC 15736</strain>
    </source>
</reference>
<dbReference type="GO" id="GO:0046961">
    <property type="term" value="F:proton-transporting ATPase activity, rotational mechanism"/>
    <property type="evidence" value="ECO:0007669"/>
    <property type="project" value="InterPro"/>
</dbReference>
<dbReference type="InterPro" id="IPR038495">
    <property type="entry name" value="ATPase_E_C"/>
</dbReference>
<organism evidence="4 5">
    <name type="scientific">Anaerotignum faecicola</name>
    <dbReference type="NCBI Taxonomy" id="2358141"/>
    <lineage>
        <taxon>Bacteria</taxon>
        <taxon>Bacillati</taxon>
        <taxon>Bacillota</taxon>
        <taxon>Clostridia</taxon>
        <taxon>Lachnospirales</taxon>
        <taxon>Anaerotignaceae</taxon>
        <taxon>Anaerotignum</taxon>
    </lineage>
</organism>
<protein>
    <submittedName>
        <fullName evidence="4">V-type ATP synthase subunit E</fullName>
    </submittedName>
</protein>